<dbReference type="AlphaFoldDB" id="X0UXQ0"/>
<comment type="caution">
    <text evidence="1">The sequence shown here is derived from an EMBL/GenBank/DDBJ whole genome shotgun (WGS) entry which is preliminary data.</text>
</comment>
<proteinExistence type="predicted"/>
<gene>
    <name evidence="1" type="ORF">S01H1_31805</name>
</gene>
<name>X0UXQ0_9ZZZZ</name>
<reference evidence="1" key="1">
    <citation type="journal article" date="2014" name="Front. Microbiol.">
        <title>High frequency of phylogenetically diverse reductive dehalogenase-homologous genes in deep subseafloor sedimentary metagenomes.</title>
        <authorList>
            <person name="Kawai M."/>
            <person name="Futagami T."/>
            <person name="Toyoda A."/>
            <person name="Takaki Y."/>
            <person name="Nishi S."/>
            <person name="Hori S."/>
            <person name="Arai W."/>
            <person name="Tsubouchi T."/>
            <person name="Morono Y."/>
            <person name="Uchiyama I."/>
            <person name="Ito T."/>
            <person name="Fujiyama A."/>
            <person name="Inagaki F."/>
            <person name="Takami H."/>
        </authorList>
    </citation>
    <scope>NUCLEOTIDE SEQUENCE</scope>
    <source>
        <strain evidence="1">Expedition CK06-06</strain>
    </source>
</reference>
<organism evidence="1">
    <name type="scientific">marine sediment metagenome</name>
    <dbReference type="NCBI Taxonomy" id="412755"/>
    <lineage>
        <taxon>unclassified sequences</taxon>
        <taxon>metagenomes</taxon>
        <taxon>ecological metagenomes</taxon>
    </lineage>
</organism>
<accession>X0UXQ0</accession>
<sequence length="49" mass="5529">MSFDMTEIEKLIDDHMDNQPYSIDCDACGNKLDVADTTYDSDKDLALIV</sequence>
<dbReference type="EMBL" id="BARS01019649">
    <property type="protein sequence ID" value="GAF93235.1"/>
    <property type="molecule type" value="Genomic_DNA"/>
</dbReference>
<protein>
    <submittedName>
        <fullName evidence="1">Uncharacterized protein</fullName>
    </submittedName>
</protein>
<evidence type="ECO:0000313" key="1">
    <source>
        <dbReference type="EMBL" id="GAF93235.1"/>
    </source>
</evidence>
<feature type="non-terminal residue" evidence="1">
    <location>
        <position position="49"/>
    </location>
</feature>